<evidence type="ECO:0000313" key="3">
    <source>
        <dbReference type="EMBL" id="NWH03694.1"/>
    </source>
</evidence>
<comment type="caution">
    <text evidence="3">The sequence shown here is derived from an EMBL/GenBank/DDBJ whole genome shotgun (WGS) entry which is preliminary data.</text>
</comment>
<name>A0A850SQG1_9BACT</name>
<dbReference type="Pfam" id="PF14505">
    <property type="entry name" value="DUF4438"/>
    <property type="match status" value="1"/>
</dbReference>
<dbReference type="InterPro" id="IPR029433">
    <property type="entry name" value="DUF4438_N"/>
</dbReference>
<keyword evidence="4" id="KW-1185">Reference proteome</keyword>
<protein>
    <submittedName>
        <fullName evidence="3">DUF4438 domain-containing protein</fullName>
    </submittedName>
</protein>
<sequence length="301" mass="31749">MLKTNKDKVVEMLLACKPGMPRAGAGWNVDHKGNPFLLPGIGGITINVQAGDPAFGLAGDHIEPGVSCTANMEKPNEFPNNTLQLFSCVGNQAKIISGDAQGETGVVMGHHGGSEHVIVEFPRVTKEKMSYDDKILIWAKGQGLALIDYPGIKLFNLDPDLLEKMNLIETGAGSLQVPVTTIVPAPCMGSGVGRAHVGAGDYDVMTSDPETVKKYHLDKIRFGDFVALMDHDNSYGRAYVQGAVTIGIVVHSDCLLAGHGPGVATLLTCATPQIEPKLDPSANIADLLGIGSAAVNVNNHH</sequence>
<dbReference type="Gene3D" id="4.10.1180.10">
    <property type="entry name" value="tm1086 domain"/>
    <property type="match status" value="1"/>
</dbReference>
<gene>
    <name evidence="3" type="ORF">HXW94_01560</name>
</gene>
<dbReference type="Pfam" id="PF20999">
    <property type="entry name" value="DUF4438_C"/>
    <property type="match status" value="1"/>
</dbReference>
<evidence type="ECO:0000259" key="2">
    <source>
        <dbReference type="Pfam" id="PF20999"/>
    </source>
</evidence>
<dbReference type="RefSeq" id="WP_178365148.1">
    <property type="nucleotide sequence ID" value="NZ_JACADJ010000003.1"/>
</dbReference>
<accession>A0A850SQG1</accession>
<dbReference type="AlphaFoldDB" id="A0A850SQG1"/>
<dbReference type="InterPro" id="IPR044909">
    <property type="entry name" value="TM_1086_sf"/>
</dbReference>
<dbReference type="InterPro" id="IPR044910">
    <property type="entry name" value="TM_1086_SG_dom"/>
</dbReference>
<evidence type="ECO:0000313" key="4">
    <source>
        <dbReference type="Proteomes" id="UP000553343"/>
    </source>
</evidence>
<organism evidence="3 4">
    <name type="scientific">Desulfobacter latus</name>
    <dbReference type="NCBI Taxonomy" id="2292"/>
    <lineage>
        <taxon>Bacteria</taxon>
        <taxon>Pseudomonadati</taxon>
        <taxon>Thermodesulfobacteriota</taxon>
        <taxon>Desulfobacteria</taxon>
        <taxon>Desulfobacterales</taxon>
        <taxon>Desulfobacteraceae</taxon>
        <taxon>Desulfobacter</taxon>
    </lineage>
</organism>
<feature type="domain" description="DUF4438" evidence="1">
    <location>
        <begin position="27"/>
        <end position="163"/>
    </location>
</feature>
<proteinExistence type="predicted"/>
<dbReference type="Proteomes" id="UP000553343">
    <property type="component" value="Unassembled WGS sequence"/>
</dbReference>
<reference evidence="3 4" key="1">
    <citation type="submission" date="2020-06" db="EMBL/GenBank/DDBJ databases">
        <title>High-quality draft genome of sulfate reducer Desulfobacter latus type strain AcrS2 isolated from marine sediment.</title>
        <authorList>
            <person name="Hoppe M."/>
            <person name="Larsen C.K."/>
            <person name="Marshall I.P.G."/>
            <person name="Schramm A."/>
            <person name="Marietou A.G."/>
        </authorList>
    </citation>
    <scope>NUCLEOTIDE SEQUENCE [LARGE SCALE GENOMIC DNA]</scope>
    <source>
        <strain evidence="3 4">AcRS2</strain>
    </source>
</reference>
<feature type="domain" description="DUF4438" evidence="2">
    <location>
        <begin position="166"/>
        <end position="288"/>
    </location>
</feature>
<dbReference type="EMBL" id="JACADJ010000003">
    <property type="protein sequence ID" value="NWH03694.1"/>
    <property type="molecule type" value="Genomic_DNA"/>
</dbReference>
<dbReference type="Gene3D" id="2.40.10.170">
    <property type="match status" value="1"/>
</dbReference>
<evidence type="ECO:0000259" key="1">
    <source>
        <dbReference type="Pfam" id="PF14505"/>
    </source>
</evidence>
<dbReference type="Gene3D" id="2.102.30.10">
    <property type="entry name" value="tm1086 (SG structure) domain"/>
    <property type="match status" value="1"/>
</dbReference>
<dbReference type="InterPro" id="IPR048399">
    <property type="entry name" value="DUF4438_C"/>
</dbReference>